<dbReference type="GO" id="GO:0008113">
    <property type="term" value="F:peptide-methionine (S)-S-oxide reductase activity"/>
    <property type="evidence" value="ECO:0007669"/>
    <property type="project" value="UniProtKB-EC"/>
</dbReference>
<dbReference type="RefSeq" id="WP_213533911.1">
    <property type="nucleotide sequence ID" value="NZ_BOVQ01000002.1"/>
</dbReference>
<dbReference type="EC" id="1.8.4.11" evidence="5"/>
<evidence type="ECO:0000313" key="7">
    <source>
        <dbReference type="EMBL" id="MFC4651831.1"/>
    </source>
</evidence>
<dbReference type="InterPro" id="IPR036509">
    <property type="entry name" value="Met_Sox_Rdtase_MsrA_sf"/>
</dbReference>
<keyword evidence="8" id="KW-1185">Reference proteome</keyword>
<comment type="catalytic activity">
    <reaction evidence="3 5">
        <text>L-methionyl-[protein] + [thioredoxin]-disulfide + H2O = L-methionyl-(S)-S-oxide-[protein] + [thioredoxin]-dithiol</text>
        <dbReference type="Rhea" id="RHEA:14217"/>
        <dbReference type="Rhea" id="RHEA-COMP:10698"/>
        <dbReference type="Rhea" id="RHEA-COMP:10700"/>
        <dbReference type="Rhea" id="RHEA-COMP:12313"/>
        <dbReference type="Rhea" id="RHEA-COMP:12315"/>
        <dbReference type="ChEBI" id="CHEBI:15377"/>
        <dbReference type="ChEBI" id="CHEBI:16044"/>
        <dbReference type="ChEBI" id="CHEBI:29950"/>
        <dbReference type="ChEBI" id="CHEBI:44120"/>
        <dbReference type="ChEBI" id="CHEBI:50058"/>
        <dbReference type="EC" id="1.8.4.11"/>
    </reaction>
</comment>
<name>A0ABV9JBP0_9LACT</name>
<evidence type="ECO:0000256" key="2">
    <source>
        <dbReference type="ARBA" id="ARBA00023002"/>
    </source>
</evidence>
<gene>
    <name evidence="5 7" type="primary">msrA</name>
    <name evidence="7" type="ORF">ACFO26_02835</name>
</gene>
<dbReference type="SUPFAM" id="SSF55068">
    <property type="entry name" value="Peptide methionine sulfoxide reductase"/>
    <property type="match status" value="1"/>
</dbReference>
<feature type="domain" description="Peptide methionine sulphoxide reductase MsrA" evidence="6">
    <location>
        <begin position="5"/>
        <end position="156"/>
    </location>
</feature>
<comment type="caution">
    <text evidence="7">The sequence shown here is derived from an EMBL/GenBank/DDBJ whole genome shotgun (WGS) entry which is preliminary data.</text>
</comment>
<feature type="active site" evidence="5">
    <location>
        <position position="12"/>
    </location>
</feature>
<sequence length="181" mass="20972">MATEKAIFAGGCFWCMVQPFEEQKGILTVTSGYTGGDFAHPTYEQVKQHITGHTEAVEIIFDNTLVSYQDLVQLYWQTTDPTDAFGQFEDRGDNYRPVIFYTSEEQKKIAQASKIALQESEKFEKPIVTSIEPAKEFWVAESYHQGFYRKHPEDYKEEIQGRRDFILSHWNDTKYSQGEVS</sequence>
<reference evidence="8" key="1">
    <citation type="journal article" date="2019" name="Int. J. Syst. Evol. Microbiol.">
        <title>The Global Catalogue of Microorganisms (GCM) 10K type strain sequencing project: providing services to taxonomists for standard genome sequencing and annotation.</title>
        <authorList>
            <consortium name="The Broad Institute Genomics Platform"/>
            <consortium name="The Broad Institute Genome Sequencing Center for Infectious Disease"/>
            <person name="Wu L."/>
            <person name="Ma J."/>
        </authorList>
    </citation>
    <scope>NUCLEOTIDE SEQUENCE [LARGE SCALE GENOMIC DNA]</scope>
    <source>
        <strain evidence="8">CCUG 63287</strain>
    </source>
</reference>
<proteinExistence type="inferred from homology"/>
<organism evidence="7 8">
    <name type="scientific">Lactococcus nasutitermitis</name>
    <dbReference type="NCBI Taxonomy" id="1652957"/>
    <lineage>
        <taxon>Bacteria</taxon>
        <taxon>Bacillati</taxon>
        <taxon>Bacillota</taxon>
        <taxon>Bacilli</taxon>
        <taxon>Lactobacillales</taxon>
        <taxon>Streptococcaceae</taxon>
        <taxon>Lactococcus</taxon>
    </lineage>
</organism>
<dbReference type="InterPro" id="IPR002569">
    <property type="entry name" value="Met_Sox_Rdtase_MsrA_dom"/>
</dbReference>
<dbReference type="Gene3D" id="3.30.1060.10">
    <property type="entry name" value="Peptide methionine sulphoxide reductase MsrA"/>
    <property type="match status" value="1"/>
</dbReference>
<evidence type="ECO:0000256" key="5">
    <source>
        <dbReference type="HAMAP-Rule" id="MF_01401"/>
    </source>
</evidence>
<evidence type="ECO:0000256" key="1">
    <source>
        <dbReference type="ARBA" id="ARBA00005591"/>
    </source>
</evidence>
<dbReference type="HAMAP" id="MF_01401">
    <property type="entry name" value="MsrA"/>
    <property type="match status" value="1"/>
</dbReference>
<protein>
    <recommendedName>
        <fullName evidence="5">Peptide methionine sulfoxide reductase MsrA</fullName>
        <shortName evidence="5">Protein-methionine-S-oxide reductase</shortName>
        <ecNumber evidence="5">1.8.4.11</ecNumber>
    </recommendedName>
    <alternativeName>
        <fullName evidence="5">Peptide-methionine (S)-S-oxide reductase</fullName>
        <shortName evidence="5">Peptide Met(O) reductase</shortName>
    </alternativeName>
</protein>
<dbReference type="EMBL" id="JBHSGD010000004">
    <property type="protein sequence ID" value="MFC4651831.1"/>
    <property type="molecule type" value="Genomic_DNA"/>
</dbReference>
<evidence type="ECO:0000259" key="6">
    <source>
        <dbReference type="Pfam" id="PF01625"/>
    </source>
</evidence>
<keyword evidence="2 5" id="KW-0560">Oxidoreductase</keyword>
<evidence type="ECO:0000256" key="3">
    <source>
        <dbReference type="ARBA" id="ARBA00047806"/>
    </source>
</evidence>
<accession>A0ABV9JBP0</accession>
<dbReference type="Proteomes" id="UP001595987">
    <property type="component" value="Unassembled WGS sequence"/>
</dbReference>
<evidence type="ECO:0000256" key="4">
    <source>
        <dbReference type="ARBA" id="ARBA00048782"/>
    </source>
</evidence>
<comment type="function">
    <text evidence="5">Has an important function as a repair enzyme for proteins that have been inactivated by oxidation. Catalyzes the reversible oxidation-reduction of methionine sulfoxide in proteins to methionine.</text>
</comment>
<comment type="similarity">
    <text evidence="1 5">Belongs to the MsrA Met sulfoxide reductase family.</text>
</comment>
<dbReference type="PANTHER" id="PTHR43774:SF1">
    <property type="entry name" value="PEPTIDE METHIONINE SULFOXIDE REDUCTASE MSRA 2"/>
    <property type="match status" value="1"/>
</dbReference>
<dbReference type="NCBIfam" id="TIGR00401">
    <property type="entry name" value="msrA"/>
    <property type="match status" value="1"/>
</dbReference>
<comment type="catalytic activity">
    <reaction evidence="4 5">
        <text>[thioredoxin]-disulfide + L-methionine + H2O = L-methionine (S)-S-oxide + [thioredoxin]-dithiol</text>
        <dbReference type="Rhea" id="RHEA:19993"/>
        <dbReference type="Rhea" id="RHEA-COMP:10698"/>
        <dbReference type="Rhea" id="RHEA-COMP:10700"/>
        <dbReference type="ChEBI" id="CHEBI:15377"/>
        <dbReference type="ChEBI" id="CHEBI:29950"/>
        <dbReference type="ChEBI" id="CHEBI:50058"/>
        <dbReference type="ChEBI" id="CHEBI:57844"/>
        <dbReference type="ChEBI" id="CHEBI:58772"/>
        <dbReference type="EC" id="1.8.4.11"/>
    </reaction>
</comment>
<evidence type="ECO:0000313" key="8">
    <source>
        <dbReference type="Proteomes" id="UP001595987"/>
    </source>
</evidence>
<dbReference type="Pfam" id="PF01625">
    <property type="entry name" value="PMSR"/>
    <property type="match status" value="1"/>
</dbReference>
<dbReference type="PANTHER" id="PTHR43774">
    <property type="entry name" value="PEPTIDE METHIONINE SULFOXIDE REDUCTASE"/>
    <property type="match status" value="1"/>
</dbReference>